<dbReference type="Proteomes" id="UP000732377">
    <property type="component" value="Unassembled WGS sequence"/>
</dbReference>
<evidence type="ECO:0000259" key="1">
    <source>
        <dbReference type="Pfam" id="PF00561"/>
    </source>
</evidence>
<dbReference type="PANTHER" id="PTHR43798">
    <property type="entry name" value="MONOACYLGLYCEROL LIPASE"/>
    <property type="match status" value="1"/>
</dbReference>
<organism evidence="2 3">
    <name type="scientific">Symbiobacterium thermophilum</name>
    <dbReference type="NCBI Taxonomy" id="2734"/>
    <lineage>
        <taxon>Bacteria</taxon>
        <taxon>Bacillati</taxon>
        <taxon>Bacillota</taxon>
        <taxon>Clostridia</taxon>
        <taxon>Eubacteriales</taxon>
        <taxon>Symbiobacteriaceae</taxon>
        <taxon>Symbiobacterium</taxon>
    </lineage>
</organism>
<proteinExistence type="predicted"/>
<accession>A0A953ICV1</accession>
<evidence type="ECO:0000313" key="3">
    <source>
        <dbReference type="Proteomes" id="UP000732377"/>
    </source>
</evidence>
<dbReference type="InterPro" id="IPR000073">
    <property type="entry name" value="AB_hydrolase_1"/>
</dbReference>
<dbReference type="InterPro" id="IPR029058">
    <property type="entry name" value="AB_hydrolase_fold"/>
</dbReference>
<dbReference type="GO" id="GO:0016787">
    <property type="term" value="F:hydrolase activity"/>
    <property type="evidence" value="ECO:0007669"/>
    <property type="project" value="UniProtKB-KW"/>
</dbReference>
<dbReference type="PRINTS" id="PR00111">
    <property type="entry name" value="ABHYDROLASE"/>
</dbReference>
<dbReference type="RefSeq" id="WP_273381284.1">
    <property type="nucleotide sequence ID" value="NZ_PIUK01000271.1"/>
</dbReference>
<dbReference type="InterPro" id="IPR050266">
    <property type="entry name" value="AB_hydrolase_sf"/>
</dbReference>
<dbReference type="Pfam" id="PF00561">
    <property type="entry name" value="Abhydrolase_1"/>
    <property type="match status" value="1"/>
</dbReference>
<sequence>MDLLLPIRWPSRAGTMAVRMRGGSEPVLLLHGLGASHAFFLPTLAAPALAGRAVILPDLPGHGDSEEPGSFSCAMDDLAALLLEMLNWLGVQKVSLVGHSMGGTIALLMAERAPDRVTGLLIAEGNLRPEDATLSRKLAAMGEEGVRA</sequence>
<protein>
    <submittedName>
        <fullName evidence="2">Alpha/beta hydrolase</fullName>
    </submittedName>
</protein>
<feature type="non-terminal residue" evidence="2">
    <location>
        <position position="148"/>
    </location>
</feature>
<dbReference type="InterPro" id="IPR000639">
    <property type="entry name" value="Epox_hydrolase-like"/>
</dbReference>
<dbReference type="EMBL" id="PIUK01000271">
    <property type="protein sequence ID" value="MBY6277886.1"/>
    <property type="molecule type" value="Genomic_DNA"/>
</dbReference>
<comment type="caution">
    <text evidence="2">The sequence shown here is derived from an EMBL/GenBank/DDBJ whole genome shotgun (WGS) entry which is preliminary data.</text>
</comment>
<gene>
    <name evidence="2" type="ORF">CWE10_17165</name>
</gene>
<dbReference type="Gene3D" id="3.40.50.1820">
    <property type="entry name" value="alpha/beta hydrolase"/>
    <property type="match status" value="1"/>
</dbReference>
<dbReference type="PRINTS" id="PR00412">
    <property type="entry name" value="EPOXHYDRLASE"/>
</dbReference>
<dbReference type="PANTHER" id="PTHR43798:SF33">
    <property type="entry name" value="HYDROLASE, PUTATIVE (AFU_ORTHOLOGUE AFUA_2G14860)-RELATED"/>
    <property type="match status" value="1"/>
</dbReference>
<name>A0A953ICV1_SYMTR</name>
<keyword evidence="2" id="KW-0378">Hydrolase</keyword>
<dbReference type="SUPFAM" id="SSF53474">
    <property type="entry name" value="alpha/beta-Hydrolases"/>
    <property type="match status" value="1"/>
</dbReference>
<dbReference type="AlphaFoldDB" id="A0A953ICV1"/>
<dbReference type="GO" id="GO:0016020">
    <property type="term" value="C:membrane"/>
    <property type="evidence" value="ECO:0007669"/>
    <property type="project" value="TreeGrafter"/>
</dbReference>
<evidence type="ECO:0000313" key="2">
    <source>
        <dbReference type="EMBL" id="MBY6277886.1"/>
    </source>
</evidence>
<reference evidence="2" key="1">
    <citation type="submission" date="2017-11" db="EMBL/GenBank/DDBJ databases">
        <title>Three new genomes from thermophilic consortium.</title>
        <authorList>
            <person name="Quaggio R."/>
            <person name="Amgarten D."/>
            <person name="Setubal J.C."/>
        </authorList>
    </citation>
    <scope>NUCLEOTIDE SEQUENCE</scope>
    <source>
        <strain evidence="2">ZCTH01-B2</strain>
    </source>
</reference>
<feature type="domain" description="AB hydrolase-1" evidence="1">
    <location>
        <begin position="26"/>
        <end position="125"/>
    </location>
</feature>